<dbReference type="EMBL" id="GBXM01091679">
    <property type="protein sequence ID" value="JAH16898.1"/>
    <property type="molecule type" value="Transcribed_RNA"/>
</dbReference>
<reference evidence="1" key="1">
    <citation type="submission" date="2014-11" db="EMBL/GenBank/DDBJ databases">
        <authorList>
            <person name="Amaro Gonzalez C."/>
        </authorList>
    </citation>
    <scope>NUCLEOTIDE SEQUENCE</scope>
</reference>
<evidence type="ECO:0000313" key="1">
    <source>
        <dbReference type="EMBL" id="JAH16898.1"/>
    </source>
</evidence>
<accession>A0A0E9QLE4</accession>
<organism evidence="1">
    <name type="scientific">Anguilla anguilla</name>
    <name type="common">European freshwater eel</name>
    <name type="synonym">Muraena anguilla</name>
    <dbReference type="NCBI Taxonomy" id="7936"/>
    <lineage>
        <taxon>Eukaryota</taxon>
        <taxon>Metazoa</taxon>
        <taxon>Chordata</taxon>
        <taxon>Craniata</taxon>
        <taxon>Vertebrata</taxon>
        <taxon>Euteleostomi</taxon>
        <taxon>Actinopterygii</taxon>
        <taxon>Neopterygii</taxon>
        <taxon>Teleostei</taxon>
        <taxon>Anguilliformes</taxon>
        <taxon>Anguillidae</taxon>
        <taxon>Anguilla</taxon>
    </lineage>
</organism>
<name>A0A0E9QLE4_ANGAN</name>
<protein>
    <submittedName>
        <fullName evidence="1">Uncharacterized protein</fullName>
    </submittedName>
</protein>
<reference evidence="1" key="2">
    <citation type="journal article" date="2015" name="Fish Shellfish Immunol.">
        <title>Early steps in the European eel (Anguilla anguilla)-Vibrio vulnificus interaction in the gills: Role of the RtxA13 toxin.</title>
        <authorList>
            <person name="Callol A."/>
            <person name="Pajuelo D."/>
            <person name="Ebbesson L."/>
            <person name="Teles M."/>
            <person name="MacKenzie S."/>
            <person name="Amaro C."/>
        </authorList>
    </citation>
    <scope>NUCLEOTIDE SEQUENCE</scope>
</reference>
<dbReference type="AlphaFoldDB" id="A0A0E9QLE4"/>
<proteinExistence type="predicted"/>
<sequence length="32" mass="3814">MFLHLHVRCPLYAGHNSSWHGIWLQLKCCKAY</sequence>